<dbReference type="STRING" id="590646.G3BAA2"/>
<dbReference type="InterPro" id="IPR055457">
    <property type="entry name" value="OST48_N"/>
</dbReference>
<organism evidence="12">
    <name type="scientific">Candida tenuis (strain ATCC 10573 / BCRC 21748 / CBS 615 / JCM 9827 / NBRC 10315 / NRRL Y-1498 / VKM Y-70)</name>
    <name type="common">Yeast</name>
    <name type="synonym">Yamadazyma tenuis</name>
    <dbReference type="NCBI Taxonomy" id="590646"/>
    <lineage>
        <taxon>Eukaryota</taxon>
        <taxon>Fungi</taxon>
        <taxon>Dikarya</taxon>
        <taxon>Ascomycota</taxon>
        <taxon>Saccharomycotina</taxon>
        <taxon>Pichiomycetes</taxon>
        <taxon>Debaryomycetaceae</taxon>
        <taxon>Yamadazyma</taxon>
    </lineage>
</organism>
<dbReference type="InterPro" id="IPR055459">
    <property type="entry name" value="OST48_MD"/>
</dbReference>
<dbReference type="Pfam" id="PF23358">
    <property type="entry name" value="OST48_MD"/>
    <property type="match status" value="1"/>
</dbReference>
<name>G3BAA2_CANTC</name>
<evidence type="ECO:0000256" key="6">
    <source>
        <dbReference type="ARBA" id="ARBA00022989"/>
    </source>
</evidence>
<keyword evidence="5 8" id="KW-0256">Endoplasmic reticulum</keyword>
<comment type="pathway">
    <text evidence="2 8">Protein modification; protein glycosylation.</text>
</comment>
<comment type="function">
    <text evidence="8">Subunit of the oligosaccharyl transferase (OST) complex that catalyzes the initial transfer of a defined glycan (Glc(3)Man(9)GlcNAc(2) in eukaryotes) from the lipid carrier dolichol-pyrophosphate to an asparagine residue within an Asn-X-Ser/Thr consensus motif in nascent polypeptide chains, the first step in protein N-glycosylation. N-glycosylation occurs cotranslationally and the complex associates with the Sec61 complex at the channel-forming translocon complex that mediates protein translocation across the endoplasmic reticulum (ER).</text>
</comment>
<dbReference type="GO" id="GO:0016740">
    <property type="term" value="F:transferase activity"/>
    <property type="evidence" value="ECO:0007669"/>
    <property type="project" value="UniProtKB-KW"/>
</dbReference>
<feature type="signal peptide" evidence="8">
    <location>
        <begin position="1"/>
        <end position="18"/>
    </location>
</feature>
<keyword evidence="8" id="KW-0732">Signal</keyword>
<evidence type="ECO:0000313" key="11">
    <source>
        <dbReference type="EMBL" id="EGV62512.1"/>
    </source>
</evidence>
<accession>G3BAA2</accession>
<evidence type="ECO:0000259" key="9">
    <source>
        <dbReference type="Pfam" id="PF03345"/>
    </source>
</evidence>
<dbReference type="GO" id="GO:0018279">
    <property type="term" value="P:protein N-linked glycosylation via asparagine"/>
    <property type="evidence" value="ECO:0007669"/>
    <property type="project" value="UniProtKB-UniRule"/>
</dbReference>
<evidence type="ECO:0000256" key="7">
    <source>
        <dbReference type="ARBA" id="ARBA00023136"/>
    </source>
</evidence>
<evidence type="ECO:0000313" key="12">
    <source>
        <dbReference type="Proteomes" id="UP000000707"/>
    </source>
</evidence>
<dbReference type="EMBL" id="GL996527">
    <property type="protein sequence ID" value="EGV62513.1"/>
    <property type="molecule type" value="Genomic_DNA"/>
</dbReference>
<comment type="similarity">
    <text evidence="3 8">Belongs to the DDOST 48 kDa subunit family.</text>
</comment>
<reference evidence="11 12" key="1">
    <citation type="journal article" date="2011" name="Proc. Natl. Acad. Sci. U.S.A.">
        <title>Comparative genomics of xylose-fermenting fungi for enhanced biofuel production.</title>
        <authorList>
            <person name="Wohlbach D.J."/>
            <person name="Kuo A."/>
            <person name="Sato T.K."/>
            <person name="Potts K.M."/>
            <person name="Salamov A.A."/>
            <person name="LaButti K.M."/>
            <person name="Sun H."/>
            <person name="Clum A."/>
            <person name="Pangilinan J.L."/>
            <person name="Lindquist E.A."/>
            <person name="Lucas S."/>
            <person name="Lapidus A."/>
            <person name="Jin M."/>
            <person name="Gunawan C."/>
            <person name="Balan V."/>
            <person name="Dale B.E."/>
            <person name="Jeffries T.W."/>
            <person name="Zinkel R."/>
            <person name="Barry K.W."/>
            <person name="Grigoriev I.V."/>
            <person name="Gasch A.P."/>
        </authorList>
    </citation>
    <scope>NUCLEOTIDE SEQUENCE [LARGE SCALE GENOMIC DNA]</scope>
    <source>
        <strain evidence="11">ATCC 10573</strain>
        <strain evidence="12">ATCC 10573 / BCRC 21748 / CBS 615 / JCM 9827 / NBRC 10315 / NRRL Y-1498 / VKM Y-70</strain>
    </source>
</reference>
<keyword evidence="11" id="KW-0808">Transferase</keyword>
<dbReference type="EMBL" id="GL996527">
    <property type="protein sequence ID" value="EGV62512.1"/>
    <property type="molecule type" value="Genomic_DNA"/>
</dbReference>
<dbReference type="OrthoDB" id="29105at2759"/>
<dbReference type="eggNOG" id="KOG2754">
    <property type="taxonomic scope" value="Eukaryota"/>
</dbReference>
<keyword evidence="12" id="KW-1185">Reference proteome</keyword>
<dbReference type="UniPathway" id="UPA00378"/>
<evidence type="ECO:0000256" key="5">
    <source>
        <dbReference type="ARBA" id="ARBA00022824"/>
    </source>
</evidence>
<dbReference type="HOGENOM" id="CLU_031804_1_1_1"/>
<feature type="domain" description="OST48 middle" evidence="10">
    <location>
        <begin position="258"/>
        <end position="415"/>
    </location>
</feature>
<feature type="domain" description="OST48 N-terminal" evidence="9">
    <location>
        <begin position="21"/>
        <end position="240"/>
    </location>
</feature>
<evidence type="ECO:0000259" key="10">
    <source>
        <dbReference type="Pfam" id="PF23358"/>
    </source>
</evidence>
<comment type="subunit">
    <text evidence="8">Component of the oligosaccharyltransferase (OST) complex.</text>
</comment>
<dbReference type="InterPro" id="IPR005013">
    <property type="entry name" value="DDOST_48_kDa_subunit"/>
</dbReference>
<dbReference type="PANTHER" id="PTHR10830:SF0">
    <property type="entry name" value="DOLICHYL-DIPHOSPHOOLIGOSACCHARIDE--PROTEIN GLYCOSYLTRANSFERASE 48 KDA SUBUNIT"/>
    <property type="match status" value="1"/>
</dbReference>
<evidence type="ECO:0000256" key="3">
    <source>
        <dbReference type="ARBA" id="ARBA00008743"/>
    </source>
</evidence>
<dbReference type="Pfam" id="PF03345">
    <property type="entry name" value="OST48_N"/>
    <property type="match status" value="1"/>
</dbReference>
<sequence length="425" mass="48275">MFITRLVALLSLVFLAVAERSLVVYDSVKIDLAEPPIELKRVVETFKSLGHEILLRGYQDSDLLMFVSGYAIFDNIVFLPTSSKKINRKEQLNKQNLVDIAKTANLVFVGDSNYNYPDVIREFLNEAGIYPSPKGYKLIDHFEASDKVKLTKDNIGCARILSTIDTEYDGQSAILSNNENLVPILTASKTSFSSNDNINPVDNENSWGFGQQSHLAVSLQALSGTRITWVGSIELLKQELLLWAIGQRNALKLQFVQHHKADEPQNLDSTLYRIKDQVVYTIGVSELVDGQWKPFVVENDEETLQLSFKMLDPYQRLNLQPLGEASSVEGSKVLDTYVYSVNFTIPDQHGMFTFELDYKRPGLTYLLEKQVVAIRHLANDEYKRSWDITNAWFYVVSAVLVVIAWFFFVVNFLYVSKVDVGKKDQ</sequence>
<feature type="transmembrane region" description="Helical" evidence="8">
    <location>
        <begin position="391"/>
        <end position="415"/>
    </location>
</feature>
<keyword evidence="7 8" id="KW-0472">Membrane</keyword>
<protein>
    <recommendedName>
        <fullName evidence="8">Dolichyl-diphosphooligosaccharide--protein glycosyltransferase subunit WBP1</fullName>
        <shortName evidence="8">Oligosaccharyl transferase subunit WBP1</shortName>
    </recommendedName>
</protein>
<evidence type="ECO:0000256" key="8">
    <source>
        <dbReference type="RuleBase" id="RU361142"/>
    </source>
</evidence>
<evidence type="ECO:0000256" key="4">
    <source>
        <dbReference type="ARBA" id="ARBA00022692"/>
    </source>
</evidence>
<dbReference type="GeneID" id="18247615"/>
<evidence type="ECO:0000256" key="2">
    <source>
        <dbReference type="ARBA" id="ARBA00004922"/>
    </source>
</evidence>
<evidence type="ECO:0000256" key="1">
    <source>
        <dbReference type="ARBA" id="ARBA00004479"/>
    </source>
</evidence>
<dbReference type="AlphaFoldDB" id="G3BAA2"/>
<dbReference type="GO" id="GO:0008250">
    <property type="term" value="C:oligosaccharyltransferase complex"/>
    <property type="evidence" value="ECO:0007669"/>
    <property type="project" value="TreeGrafter"/>
</dbReference>
<proteinExistence type="inferred from homology"/>
<dbReference type="Proteomes" id="UP000000707">
    <property type="component" value="Unassembled WGS sequence"/>
</dbReference>
<feature type="chain" id="PRO_5010753901" description="Dolichyl-diphosphooligosaccharide--protein glycosyltransferase subunit WBP1" evidence="8">
    <location>
        <begin position="19"/>
        <end position="425"/>
    </location>
</feature>
<dbReference type="PANTHER" id="PTHR10830">
    <property type="entry name" value="DOLICHYL-DIPHOSPHOOLIGOSACCHARIDE--PROTEIN GLYCOSYLTRANSFERASE 48 KDA SUBUNIT"/>
    <property type="match status" value="1"/>
</dbReference>
<keyword evidence="6 8" id="KW-1133">Transmembrane helix</keyword>
<gene>
    <name evidence="11" type="ORF">CANTEDRAFT_114866</name>
</gene>
<comment type="subcellular location">
    <subcellularLocation>
        <location evidence="8">Endoplasmic reticulum membrane</location>
        <topology evidence="8">Single-pass type I membrane protein</topology>
    </subcellularLocation>
    <subcellularLocation>
        <location evidence="1">Membrane</location>
        <topology evidence="1">Single-pass type I membrane protein</topology>
    </subcellularLocation>
</comment>
<keyword evidence="4 8" id="KW-0812">Transmembrane</keyword>
<dbReference type="KEGG" id="cten:18247615"/>